<dbReference type="PROSITE" id="PS50158">
    <property type="entry name" value="ZF_CCHC"/>
    <property type="match status" value="1"/>
</dbReference>
<feature type="region of interest" description="Disordered" evidence="1">
    <location>
        <begin position="1"/>
        <end position="69"/>
    </location>
</feature>
<feature type="compositionally biased region" description="Polar residues" evidence="1">
    <location>
        <begin position="485"/>
        <end position="498"/>
    </location>
</feature>
<reference evidence="2" key="1">
    <citation type="submission" date="2015-12" db="EMBL/GenBank/DDBJ databases">
        <title>Update maize B73 reference genome by single molecule sequencing technologies.</title>
        <authorList>
            <consortium name="Maize Genome Sequencing Project"/>
            <person name="Ware D."/>
        </authorList>
    </citation>
    <scope>NUCLEOTIDE SEQUENCE</scope>
    <source>
        <tissue evidence="2">Seedling</tissue>
    </source>
</reference>
<dbReference type="eggNOG" id="ENOG502R4K6">
    <property type="taxonomic scope" value="Eukaryota"/>
</dbReference>
<protein>
    <submittedName>
        <fullName evidence="2">Uncharacterized protein</fullName>
    </submittedName>
</protein>
<organism evidence="2">
    <name type="scientific">Zea mays</name>
    <name type="common">Maize</name>
    <dbReference type="NCBI Taxonomy" id="4577"/>
    <lineage>
        <taxon>Eukaryota</taxon>
        <taxon>Viridiplantae</taxon>
        <taxon>Streptophyta</taxon>
        <taxon>Embryophyta</taxon>
        <taxon>Tracheophyta</taxon>
        <taxon>Spermatophyta</taxon>
        <taxon>Magnoliopsida</taxon>
        <taxon>Liliopsida</taxon>
        <taxon>Poales</taxon>
        <taxon>Poaceae</taxon>
        <taxon>PACMAD clade</taxon>
        <taxon>Panicoideae</taxon>
        <taxon>Andropogonodae</taxon>
        <taxon>Andropogoneae</taxon>
        <taxon>Tripsacinae</taxon>
        <taxon>Zea</taxon>
    </lineage>
</organism>
<feature type="region of interest" description="Disordered" evidence="1">
    <location>
        <begin position="107"/>
        <end position="131"/>
    </location>
</feature>
<feature type="compositionally biased region" description="Pro residues" evidence="1">
    <location>
        <begin position="255"/>
        <end position="271"/>
    </location>
</feature>
<dbReference type="EMBL" id="CM000780">
    <property type="protein sequence ID" value="AQK53480.1"/>
    <property type="molecule type" value="Genomic_DNA"/>
</dbReference>
<dbReference type="HOGENOM" id="CLU_034506_0_0_1"/>
<evidence type="ECO:0000256" key="1">
    <source>
        <dbReference type="SAM" id="MobiDB-lite"/>
    </source>
</evidence>
<dbReference type="InterPro" id="IPR001878">
    <property type="entry name" value="Znf_CCHC"/>
</dbReference>
<dbReference type="PaxDb" id="4577-AC198324.3_FGP003"/>
<name>K7TY02_MAIZE</name>
<sequence>MGNAKLAFSLSPPRSPATGGRPERHQPSPSRSPTTPNDLEALDLHYSSSPGEPSSAPASRSNAARVTPKSVDEALAARLPAHVKDKEPAAPRLRSVLVDNRGLSFKDVAAGAPSGSNGGQQPLRPPPRGGGATWHEVRPCYWWRKKRLPVHSRLGPLEPPAARRATPVRDRLGPRFVDFNALLKSKAVRRCFNCFARDHRISGCRDPPRCLLCGQSGHKARYCARPPFQSDFPLSPQPSHLPPRSSSASPRSDSPSPPPPCTSPPCSPPRISPHCRPASPQLAPPLTTTPLEDPKLASGAAGFRTKGVKACVLCTAAMTVYEHDLLSRADHCEVCVEHDLLRRAIIAAMMKVLQSCNLRRAAEHTDNKSSLVLQHDPILLSFSSTPVIWDSSCDPMLDEVRGAALAPAHVSMVTAVVDNAPPHSESGPSNDAGVIAVDVAGAVAVQGDRDVLASLLSPVPSAVLPTPLPPVNKTKRASTMKKMATRSSARIASKPKSNLTMEEQATALLMKRSGTIPDHAEPNEQDHARFRAQFVDELNVEAAAGYQSLFSLGEEDSIDSDPLAPLAVLGTV</sequence>
<gene>
    <name evidence="2" type="ORF">ZEAMMB73_Zm00001d051029</name>
</gene>
<dbReference type="GO" id="GO:0008270">
    <property type="term" value="F:zinc ion binding"/>
    <property type="evidence" value="ECO:0007669"/>
    <property type="project" value="InterPro"/>
</dbReference>
<dbReference type="STRING" id="4577.K7TY02"/>
<feature type="region of interest" description="Disordered" evidence="1">
    <location>
        <begin position="233"/>
        <end position="293"/>
    </location>
</feature>
<proteinExistence type="predicted"/>
<dbReference type="InParanoid" id="K7TY02"/>
<dbReference type="SMART" id="SM00343">
    <property type="entry name" value="ZnF_C2HC"/>
    <property type="match status" value="2"/>
</dbReference>
<dbReference type="Gene3D" id="4.10.60.10">
    <property type="entry name" value="Zinc finger, CCHC-type"/>
    <property type="match status" value="1"/>
</dbReference>
<evidence type="ECO:0000313" key="2">
    <source>
        <dbReference type="EMBL" id="AQK53480.1"/>
    </source>
</evidence>
<dbReference type="AlphaFoldDB" id="K7TY02"/>
<feature type="compositionally biased region" description="Low complexity" evidence="1">
    <location>
        <begin position="47"/>
        <end position="65"/>
    </location>
</feature>
<feature type="compositionally biased region" description="Polar residues" evidence="1">
    <location>
        <begin position="27"/>
        <end position="37"/>
    </location>
</feature>
<feature type="region of interest" description="Disordered" evidence="1">
    <location>
        <begin position="467"/>
        <end position="498"/>
    </location>
</feature>
<dbReference type="OMA" id="PRISPHC"/>
<dbReference type="GO" id="GO:0003676">
    <property type="term" value="F:nucleic acid binding"/>
    <property type="evidence" value="ECO:0007669"/>
    <property type="project" value="InterPro"/>
</dbReference>
<feature type="compositionally biased region" description="Low complexity" evidence="1">
    <location>
        <begin position="242"/>
        <end position="254"/>
    </location>
</feature>
<accession>K7TY02</accession>
<dbReference type="InterPro" id="IPR036875">
    <property type="entry name" value="Znf_CCHC_sf"/>
</dbReference>
<dbReference type="SUPFAM" id="SSF57756">
    <property type="entry name" value="Retrovirus zinc finger-like domains"/>
    <property type="match status" value="1"/>
</dbReference>